<dbReference type="Gramene" id="KQK94651">
    <property type="protein sequence ID" value="KQK94651"/>
    <property type="gene ID" value="SETIT_027696mg"/>
</dbReference>
<dbReference type="HOGENOM" id="CLU_2744862_0_0_1"/>
<protein>
    <submittedName>
        <fullName evidence="1">Uncharacterized protein</fullName>
    </submittedName>
</protein>
<dbReference type="EnsemblPlants" id="KQK94651">
    <property type="protein sequence ID" value="KQK94651"/>
    <property type="gene ID" value="SETIT_027696mg"/>
</dbReference>
<evidence type="ECO:0000313" key="1">
    <source>
        <dbReference type="EnsemblPlants" id="KQK94651"/>
    </source>
</evidence>
<proteinExistence type="predicted"/>
<organism evidence="1 2">
    <name type="scientific">Setaria italica</name>
    <name type="common">Foxtail millet</name>
    <name type="synonym">Panicum italicum</name>
    <dbReference type="NCBI Taxonomy" id="4555"/>
    <lineage>
        <taxon>Eukaryota</taxon>
        <taxon>Viridiplantae</taxon>
        <taxon>Streptophyta</taxon>
        <taxon>Embryophyta</taxon>
        <taxon>Tracheophyta</taxon>
        <taxon>Spermatophyta</taxon>
        <taxon>Magnoliopsida</taxon>
        <taxon>Liliopsida</taxon>
        <taxon>Poales</taxon>
        <taxon>Poaceae</taxon>
        <taxon>PACMAD clade</taxon>
        <taxon>Panicoideae</taxon>
        <taxon>Panicodae</taxon>
        <taxon>Paniceae</taxon>
        <taxon>Cenchrinae</taxon>
        <taxon>Setaria</taxon>
    </lineage>
</organism>
<keyword evidence="2" id="KW-1185">Reference proteome</keyword>
<reference evidence="2" key="1">
    <citation type="journal article" date="2012" name="Nat. Biotechnol.">
        <title>Reference genome sequence of the model plant Setaria.</title>
        <authorList>
            <person name="Bennetzen J.L."/>
            <person name="Schmutz J."/>
            <person name="Wang H."/>
            <person name="Percifield R."/>
            <person name="Hawkins J."/>
            <person name="Pontaroli A.C."/>
            <person name="Estep M."/>
            <person name="Feng L."/>
            <person name="Vaughn J.N."/>
            <person name="Grimwood J."/>
            <person name="Jenkins J."/>
            <person name="Barry K."/>
            <person name="Lindquist E."/>
            <person name="Hellsten U."/>
            <person name="Deshpande S."/>
            <person name="Wang X."/>
            <person name="Wu X."/>
            <person name="Mitros T."/>
            <person name="Triplett J."/>
            <person name="Yang X."/>
            <person name="Ye C.Y."/>
            <person name="Mauro-Herrera M."/>
            <person name="Wang L."/>
            <person name="Li P."/>
            <person name="Sharma M."/>
            <person name="Sharma R."/>
            <person name="Ronald P.C."/>
            <person name="Panaud O."/>
            <person name="Kellogg E.A."/>
            <person name="Brutnell T.P."/>
            <person name="Doust A.N."/>
            <person name="Tuskan G.A."/>
            <person name="Rokhsar D."/>
            <person name="Devos K.M."/>
        </authorList>
    </citation>
    <scope>NUCLEOTIDE SEQUENCE [LARGE SCALE GENOMIC DNA]</scope>
    <source>
        <strain evidence="2">cv. Yugu1</strain>
    </source>
</reference>
<dbReference type="Proteomes" id="UP000004995">
    <property type="component" value="Unassembled WGS sequence"/>
</dbReference>
<evidence type="ECO:0000313" key="2">
    <source>
        <dbReference type="Proteomes" id="UP000004995"/>
    </source>
</evidence>
<name>K3ZM82_SETIT</name>
<reference evidence="1" key="2">
    <citation type="submission" date="2018-08" db="UniProtKB">
        <authorList>
            <consortium name="EnsemblPlants"/>
        </authorList>
    </citation>
    <scope>IDENTIFICATION</scope>
    <source>
        <strain evidence="1">Yugu1</strain>
    </source>
</reference>
<dbReference type="EMBL" id="AGNK02004947">
    <property type="status" value="NOT_ANNOTATED_CDS"/>
    <property type="molecule type" value="Genomic_DNA"/>
</dbReference>
<dbReference type="InParanoid" id="K3ZM82"/>
<accession>K3ZM82</accession>
<dbReference type="AlphaFoldDB" id="K3ZM82"/>
<sequence length="71" mass="8372">MAVRPQKEHSQYVFRPGKQIQLSAKVHRQEHAYHHLFICKSKCSLVHKSIRGLQEQAHMQLYCSESEQVLE</sequence>